<protein>
    <recommendedName>
        <fullName evidence="5">6-bladed beta-propeller</fullName>
    </recommendedName>
</protein>
<dbReference type="AlphaFoldDB" id="A0A938B2Y1"/>
<evidence type="ECO:0000256" key="1">
    <source>
        <dbReference type="ARBA" id="ARBA00022737"/>
    </source>
</evidence>
<dbReference type="InterPro" id="IPR011042">
    <property type="entry name" value="6-blade_b-propeller_TolB-like"/>
</dbReference>
<evidence type="ECO:0000313" key="4">
    <source>
        <dbReference type="Proteomes" id="UP000712673"/>
    </source>
</evidence>
<accession>A0A938B2Y1</accession>
<proteinExistence type="predicted"/>
<dbReference type="PANTHER" id="PTHR24104:SF25">
    <property type="entry name" value="PROTEIN LIN-41"/>
    <property type="match status" value="1"/>
</dbReference>
<dbReference type="EMBL" id="VGLS01000118">
    <property type="protein sequence ID" value="MBM3223258.1"/>
    <property type="molecule type" value="Genomic_DNA"/>
</dbReference>
<dbReference type="Proteomes" id="UP000712673">
    <property type="component" value="Unassembled WGS sequence"/>
</dbReference>
<sequence>HVYISDDALQRISVFDKHGTFLTSWGRRGRGDGEFDRPAGLAFTPEGHLLVVDSRNNRVQTYTRDGRFLGAWGRGGQSPGEFNLPWGIAVDQTGDVYVADWRNDRIQKFDATGQPLACWGTAGTGDGLFHRPAGIAVDHEGHICVADWGNERVQILSPDGKVLAQLRGEAGVSKWGESYFSSNQDELAARLQADLEPPLALPPTDAKRYESASIEKLFWGPVSVKIDTEGRLYVVESCRHRIQIYCPHTSSAVR</sequence>
<gene>
    <name evidence="3" type="ORF">FJZ47_05580</name>
</gene>
<dbReference type="SUPFAM" id="SSF101898">
    <property type="entry name" value="NHL repeat"/>
    <property type="match status" value="1"/>
</dbReference>
<comment type="caution">
    <text evidence="3">The sequence shown here is derived from an EMBL/GenBank/DDBJ whole genome shotgun (WGS) entry which is preliminary data.</text>
</comment>
<feature type="non-terminal residue" evidence="3">
    <location>
        <position position="1"/>
    </location>
</feature>
<evidence type="ECO:0000313" key="3">
    <source>
        <dbReference type="EMBL" id="MBM3223258.1"/>
    </source>
</evidence>
<dbReference type="Gene3D" id="2.120.10.30">
    <property type="entry name" value="TolB, C-terminal domain"/>
    <property type="match status" value="2"/>
</dbReference>
<dbReference type="CDD" id="cd05819">
    <property type="entry name" value="NHL"/>
    <property type="match status" value="1"/>
</dbReference>
<dbReference type="InterPro" id="IPR050952">
    <property type="entry name" value="TRIM-NHL_E3_ligases"/>
</dbReference>
<evidence type="ECO:0000256" key="2">
    <source>
        <dbReference type="PROSITE-ProRule" id="PRU00504"/>
    </source>
</evidence>
<feature type="repeat" description="NHL" evidence="2">
    <location>
        <begin position="26"/>
        <end position="65"/>
    </location>
</feature>
<dbReference type="PROSITE" id="PS51125">
    <property type="entry name" value="NHL"/>
    <property type="match status" value="3"/>
</dbReference>
<evidence type="ECO:0008006" key="5">
    <source>
        <dbReference type="Google" id="ProtNLM"/>
    </source>
</evidence>
<dbReference type="Pfam" id="PF01436">
    <property type="entry name" value="NHL"/>
    <property type="match status" value="4"/>
</dbReference>
<reference evidence="3" key="1">
    <citation type="submission" date="2019-03" db="EMBL/GenBank/DDBJ databases">
        <title>Lake Tanganyika Metagenome-Assembled Genomes (MAGs).</title>
        <authorList>
            <person name="Tran P."/>
        </authorList>
    </citation>
    <scope>NUCLEOTIDE SEQUENCE</scope>
    <source>
        <strain evidence="3">K_DeepCast_65m_m2_066</strain>
    </source>
</reference>
<dbReference type="GO" id="GO:0008270">
    <property type="term" value="F:zinc ion binding"/>
    <property type="evidence" value="ECO:0007669"/>
    <property type="project" value="UniProtKB-KW"/>
</dbReference>
<feature type="repeat" description="NHL" evidence="2">
    <location>
        <begin position="120"/>
        <end position="159"/>
    </location>
</feature>
<dbReference type="InterPro" id="IPR001258">
    <property type="entry name" value="NHL_repeat"/>
</dbReference>
<dbReference type="PANTHER" id="PTHR24104">
    <property type="entry name" value="E3 UBIQUITIN-PROTEIN LIGASE NHLRC1-RELATED"/>
    <property type="match status" value="1"/>
</dbReference>
<keyword evidence="1" id="KW-0677">Repeat</keyword>
<organism evidence="3 4">
    <name type="scientific">Tectimicrobiota bacterium</name>
    <dbReference type="NCBI Taxonomy" id="2528274"/>
    <lineage>
        <taxon>Bacteria</taxon>
        <taxon>Pseudomonadati</taxon>
        <taxon>Nitrospinota/Tectimicrobiota group</taxon>
        <taxon>Candidatus Tectimicrobiota</taxon>
    </lineage>
</organism>
<feature type="repeat" description="NHL" evidence="2">
    <location>
        <begin position="73"/>
        <end position="112"/>
    </location>
</feature>
<name>A0A938B2Y1_UNCTE</name>